<feature type="compositionally biased region" description="Low complexity" evidence="1">
    <location>
        <begin position="524"/>
        <end position="543"/>
    </location>
</feature>
<keyword evidence="3" id="KW-1185">Reference proteome</keyword>
<feature type="compositionally biased region" description="Low complexity" evidence="1">
    <location>
        <begin position="427"/>
        <end position="454"/>
    </location>
</feature>
<dbReference type="Proteomes" id="UP001239397">
    <property type="component" value="Chromosome"/>
</dbReference>
<feature type="compositionally biased region" description="Basic and acidic residues" evidence="1">
    <location>
        <begin position="411"/>
        <end position="426"/>
    </location>
</feature>
<dbReference type="EMBL" id="CP127295">
    <property type="protein sequence ID" value="WIX98207.1"/>
    <property type="molecule type" value="Genomic_DNA"/>
</dbReference>
<evidence type="ECO:0000313" key="3">
    <source>
        <dbReference type="Proteomes" id="UP001239397"/>
    </source>
</evidence>
<protein>
    <submittedName>
        <fullName evidence="2">Uncharacterized protein</fullName>
    </submittedName>
</protein>
<dbReference type="Gene3D" id="3.90.176.10">
    <property type="entry name" value="Toxin ADP-ribosyltransferase, Chain A, domain 1"/>
    <property type="match status" value="1"/>
</dbReference>
<dbReference type="AlphaFoldDB" id="A0A9Y2JHK3"/>
<organism evidence="2 3">
    <name type="scientific">Amycolatopsis mongoliensis</name>
    <dbReference type="NCBI Taxonomy" id="715475"/>
    <lineage>
        <taxon>Bacteria</taxon>
        <taxon>Bacillati</taxon>
        <taxon>Actinomycetota</taxon>
        <taxon>Actinomycetes</taxon>
        <taxon>Pseudonocardiales</taxon>
        <taxon>Pseudonocardiaceae</taxon>
        <taxon>Amycolatopsis</taxon>
    </lineage>
</organism>
<proteinExistence type="predicted"/>
<reference evidence="2 3" key="1">
    <citation type="submission" date="2023-06" db="EMBL/GenBank/DDBJ databases">
        <authorList>
            <person name="Oyuntsetseg B."/>
            <person name="Kim S.B."/>
        </authorList>
    </citation>
    <scope>NUCLEOTIDE SEQUENCE [LARGE SCALE GENOMIC DNA]</scope>
    <source>
        <strain evidence="2 3">4-36</strain>
    </source>
</reference>
<name>A0A9Y2JHK3_9PSEU</name>
<sequence>MNSSVHQQAGGLVAERRGPHLLIRRHDEAESPGSAIGWPAPAPGHAFVLVSAGAAGESSLVTLLPSLLHRTLVADGDISSVRIGLPGLGADSLVSQALADALGVEIFAPDGDFAGHPGAALYAAHGWLHFRPGSASAPAGRRHPVPHWEASMPAGPVAVGGAAIEPVPAGVLVRGVDDRPAAPGDAAFAVPVDPGVARIVVGADGRVPEPAVVAAAVARLPRVPTQLVVLPSRARTHSWLYEFARVLARDVVVAAVPAAGSGKACFPPFASLIRQRVDGSQEVLEAVSPPRGWERRDRTGYRFRNVVADVVPSGLALRTGAADPAVARAPFDPGGWTVHLGTAGEPVGPELLTAAEALLGELHPVVRDAACLRLAGVLDDRARELLGEPPAPPVAGVPAPVRRPESPTTPGHERPRSPAAGEERPPAAEIARGPVMPPSLLVSGPPVPTVSGAPGVPGPAPALPQADAIPSVPQDEPAERGAGTPASAAGVAGERPPKPARPAEPTPETAADPVGTELARTPGAEPIPEVPALAEPPEADASPVAERTISTGRELVVTDRPSTAAEQARFTTAAGEAYSEALATVNAALATWPSMRQAEAGAKADFVAVCLYLGRGAGNSAELDAAVRSGTGGELDGQVPCLVSGLRRLPIHRRAVLRQSRTGQPPESAVQPGAVLTEPGFLVGSTDLDVTVPDADLDVLIWPASARRTSELRIGQAVSEVVFFAGARFKALAVRTTDPAEDPADGSTATPRTAALFRELDPGEQVSATGELDEHDLAALAKLDQALDRRRRCTLRVVDEPEVLARMTTSLLEWREETASRASANHTITLAS</sequence>
<gene>
    <name evidence="2" type="ORF">QRX60_29530</name>
</gene>
<dbReference type="KEGG" id="amog:QRX60_29530"/>
<evidence type="ECO:0000256" key="1">
    <source>
        <dbReference type="SAM" id="MobiDB-lite"/>
    </source>
</evidence>
<evidence type="ECO:0000313" key="2">
    <source>
        <dbReference type="EMBL" id="WIX98207.1"/>
    </source>
</evidence>
<accession>A0A9Y2JHK3</accession>
<feature type="region of interest" description="Disordered" evidence="1">
    <location>
        <begin position="386"/>
        <end position="545"/>
    </location>
</feature>
<dbReference type="RefSeq" id="WP_285994692.1">
    <property type="nucleotide sequence ID" value="NZ_CP127295.1"/>
</dbReference>